<feature type="transmembrane region" description="Helical" evidence="6">
    <location>
        <begin position="566"/>
        <end position="586"/>
    </location>
</feature>
<dbReference type="GO" id="GO:0006825">
    <property type="term" value="P:copper ion transport"/>
    <property type="evidence" value="ECO:0007669"/>
    <property type="project" value="InterPro"/>
</dbReference>
<dbReference type="Proteomes" id="UP000063699">
    <property type="component" value="Chromosome"/>
</dbReference>
<protein>
    <recommendedName>
        <fullName evidence="7">Copper resistance protein D domain-containing protein</fullName>
    </recommendedName>
</protein>
<dbReference type="STRING" id="860235.AOZ06_37540"/>
<dbReference type="RefSeq" id="WP_054293721.1">
    <property type="nucleotide sequence ID" value="NZ_CP012752.1"/>
</dbReference>
<evidence type="ECO:0000256" key="1">
    <source>
        <dbReference type="ARBA" id="ARBA00004651"/>
    </source>
</evidence>
<dbReference type="PANTHER" id="PTHR34820:SF4">
    <property type="entry name" value="INNER MEMBRANE PROTEIN YEBZ"/>
    <property type="match status" value="1"/>
</dbReference>
<feature type="transmembrane region" description="Helical" evidence="6">
    <location>
        <begin position="134"/>
        <end position="153"/>
    </location>
</feature>
<evidence type="ECO:0000256" key="5">
    <source>
        <dbReference type="ARBA" id="ARBA00023136"/>
    </source>
</evidence>
<dbReference type="AlphaFoldDB" id="A0A0N9I9X4"/>
<dbReference type="InterPro" id="IPR008457">
    <property type="entry name" value="Cu-R_CopD_dom"/>
</dbReference>
<feature type="transmembrane region" description="Helical" evidence="6">
    <location>
        <begin position="330"/>
        <end position="350"/>
    </location>
</feature>
<reference evidence="8 9" key="1">
    <citation type="submission" date="2015-07" db="EMBL/GenBank/DDBJ databases">
        <title>Genome sequencing of Kibdelosporangium phytohabitans.</title>
        <authorList>
            <person name="Qin S."/>
            <person name="Xing K."/>
        </authorList>
    </citation>
    <scope>NUCLEOTIDE SEQUENCE [LARGE SCALE GENOMIC DNA]</scope>
    <source>
        <strain evidence="8 9">KLBMP1111</strain>
    </source>
</reference>
<gene>
    <name evidence="8" type="ORF">AOZ06_37540</name>
</gene>
<feature type="transmembrane region" description="Helical" evidence="6">
    <location>
        <begin position="370"/>
        <end position="390"/>
    </location>
</feature>
<dbReference type="KEGG" id="kphy:AOZ06_37540"/>
<dbReference type="OrthoDB" id="5241646at2"/>
<name>A0A0N9I9X4_9PSEU</name>
<feature type="transmembrane region" description="Helical" evidence="6">
    <location>
        <begin position="223"/>
        <end position="244"/>
    </location>
</feature>
<keyword evidence="2" id="KW-1003">Cell membrane</keyword>
<dbReference type="Pfam" id="PF05425">
    <property type="entry name" value="CopD"/>
    <property type="match status" value="1"/>
</dbReference>
<comment type="subcellular location">
    <subcellularLocation>
        <location evidence="1">Cell membrane</location>
        <topology evidence="1">Multi-pass membrane protein</topology>
    </subcellularLocation>
</comment>
<evidence type="ECO:0000256" key="4">
    <source>
        <dbReference type="ARBA" id="ARBA00022989"/>
    </source>
</evidence>
<feature type="transmembrane region" description="Helical" evidence="6">
    <location>
        <begin position="52"/>
        <end position="70"/>
    </location>
</feature>
<keyword evidence="9" id="KW-1185">Reference proteome</keyword>
<evidence type="ECO:0000256" key="2">
    <source>
        <dbReference type="ARBA" id="ARBA00022475"/>
    </source>
</evidence>
<proteinExistence type="predicted"/>
<dbReference type="PANTHER" id="PTHR34820">
    <property type="entry name" value="INNER MEMBRANE PROTEIN YEBZ"/>
    <property type="match status" value="1"/>
</dbReference>
<evidence type="ECO:0000256" key="6">
    <source>
        <dbReference type="SAM" id="Phobius"/>
    </source>
</evidence>
<dbReference type="GO" id="GO:0005886">
    <property type="term" value="C:plasma membrane"/>
    <property type="evidence" value="ECO:0007669"/>
    <property type="project" value="UniProtKB-SubCell"/>
</dbReference>
<feature type="transmembrane region" description="Helical" evidence="6">
    <location>
        <begin position="82"/>
        <end position="104"/>
    </location>
</feature>
<dbReference type="InterPro" id="IPR019108">
    <property type="entry name" value="Caa3_assmbl_CtaG-rel"/>
</dbReference>
<evidence type="ECO:0000259" key="7">
    <source>
        <dbReference type="Pfam" id="PF05425"/>
    </source>
</evidence>
<feature type="transmembrane region" description="Helical" evidence="6">
    <location>
        <begin position="278"/>
        <end position="296"/>
    </location>
</feature>
<evidence type="ECO:0000313" key="9">
    <source>
        <dbReference type="Proteomes" id="UP000063699"/>
    </source>
</evidence>
<keyword evidence="3 6" id="KW-0812">Transmembrane</keyword>
<feature type="transmembrane region" description="Helical" evidence="6">
    <location>
        <begin position="256"/>
        <end position="273"/>
    </location>
</feature>
<accession>A0A0N9I9X4</accession>
<feature type="transmembrane region" description="Helical" evidence="6">
    <location>
        <begin position="160"/>
        <end position="179"/>
    </location>
</feature>
<feature type="transmembrane region" description="Helical" evidence="6">
    <location>
        <begin position="402"/>
        <end position="424"/>
    </location>
</feature>
<dbReference type="EMBL" id="CP012752">
    <property type="protein sequence ID" value="ALG11825.1"/>
    <property type="molecule type" value="Genomic_DNA"/>
</dbReference>
<keyword evidence="5 6" id="KW-0472">Membrane</keyword>
<organism evidence="8 9">
    <name type="scientific">Kibdelosporangium phytohabitans</name>
    <dbReference type="NCBI Taxonomy" id="860235"/>
    <lineage>
        <taxon>Bacteria</taxon>
        <taxon>Bacillati</taxon>
        <taxon>Actinomycetota</taxon>
        <taxon>Actinomycetes</taxon>
        <taxon>Pseudonocardiales</taxon>
        <taxon>Pseudonocardiaceae</taxon>
        <taxon>Kibdelosporangium</taxon>
    </lineage>
</organism>
<evidence type="ECO:0000313" key="8">
    <source>
        <dbReference type="EMBL" id="ALG11825.1"/>
    </source>
</evidence>
<feature type="transmembrane region" description="Helical" evidence="6">
    <location>
        <begin position="478"/>
        <end position="500"/>
    </location>
</feature>
<feature type="domain" description="Copper resistance protein D" evidence="7">
    <location>
        <begin position="220"/>
        <end position="274"/>
    </location>
</feature>
<evidence type="ECO:0000256" key="3">
    <source>
        <dbReference type="ARBA" id="ARBA00022692"/>
    </source>
</evidence>
<sequence>MIRSVGAAVAGAVTVLAITAVIGGSAHALLGDADPGAFVRFSAALTRLVADGAGVLTVGGLLFAVVITSARRDGVLKAEGYAGLRIAGWAATAWVAAAGAMVVLDVADSSGHPLSEMDFTRLVAGVDALETPKAWLITAALVLVLAVACRIALTWLSCAALAVVALFALLPPVVAGHAATGADHDIATDASIWHVTAAAAWAGTLVVFAVRKRKATGLMRKRFTTLSMVCFGVLAVSGVLEGLVFTPVGDILTTRYGILLLAKAVILAVLALFLKRALWTQAVVMAVGVGVSVGMARQPPPGFFREQTPMDTLIGYDIAPSPSVWDFVTAWRFSLIFGTAAIALAVAYLLGVRTLRRRGDQWQVGRTAAWLLGCLVLLLATSSGVGRYAAGVFSVHMVTHMVLNMLAPVLLVLGAPMTLALRALRPSREEPGPREWLLAVLHSRFARVLTNPLIACVLLVGSYYALYLTGLFDQAVRWHWAHLLMNTHFLLVGYLFYWTVIGIDPGPRRPPYLGRLAMLFAVMPFHGFFGVIVMSSQSVIAENFYRSLAVPWIGDLLADQRLGGGIAWASGEIPVLVVVIALLVQWSRSDERDARRHDRDPESDDELAAYNAMLSKLAEREQV</sequence>
<keyword evidence="4 6" id="KW-1133">Transmembrane helix</keyword>
<feature type="transmembrane region" description="Helical" evidence="6">
    <location>
        <begin position="512"/>
        <end position="534"/>
    </location>
</feature>
<dbReference type="Pfam" id="PF09678">
    <property type="entry name" value="Caa3_CtaG"/>
    <property type="match status" value="1"/>
</dbReference>
<feature type="transmembrane region" description="Helical" evidence="6">
    <location>
        <begin position="445"/>
        <end position="466"/>
    </location>
</feature>
<dbReference type="InterPro" id="IPR032694">
    <property type="entry name" value="CopC/D"/>
</dbReference>
<feature type="transmembrane region" description="Helical" evidence="6">
    <location>
        <begin position="191"/>
        <end position="211"/>
    </location>
</feature>